<dbReference type="EMBL" id="LR796364">
    <property type="protein sequence ID" value="CAB4139271.1"/>
    <property type="molecule type" value="Genomic_DNA"/>
</dbReference>
<feature type="transmembrane region" description="Helical" evidence="1">
    <location>
        <begin position="65"/>
        <end position="84"/>
    </location>
</feature>
<evidence type="ECO:0000313" key="2">
    <source>
        <dbReference type="EMBL" id="CAB4139271.1"/>
    </source>
</evidence>
<reference evidence="2" key="1">
    <citation type="submission" date="2020-04" db="EMBL/GenBank/DDBJ databases">
        <authorList>
            <person name="Chiriac C."/>
            <person name="Salcher M."/>
            <person name="Ghai R."/>
            <person name="Kavagutti S V."/>
        </authorList>
    </citation>
    <scope>NUCLEOTIDE SEQUENCE</scope>
</reference>
<feature type="transmembrane region" description="Helical" evidence="1">
    <location>
        <begin position="20"/>
        <end position="45"/>
    </location>
</feature>
<keyword evidence="1" id="KW-0472">Membrane</keyword>
<evidence type="ECO:0000256" key="1">
    <source>
        <dbReference type="SAM" id="Phobius"/>
    </source>
</evidence>
<protein>
    <submittedName>
        <fullName evidence="2">Uncharacterized protein</fullName>
    </submittedName>
</protein>
<proteinExistence type="predicted"/>
<keyword evidence="1" id="KW-0812">Transmembrane</keyword>
<keyword evidence="1" id="KW-1133">Transmembrane helix</keyword>
<organism evidence="2">
    <name type="scientific">uncultured Caudovirales phage</name>
    <dbReference type="NCBI Taxonomy" id="2100421"/>
    <lineage>
        <taxon>Viruses</taxon>
        <taxon>Duplodnaviria</taxon>
        <taxon>Heunggongvirae</taxon>
        <taxon>Uroviricota</taxon>
        <taxon>Caudoviricetes</taxon>
        <taxon>Peduoviridae</taxon>
        <taxon>Maltschvirus</taxon>
        <taxon>Maltschvirus maltsch</taxon>
    </lineage>
</organism>
<name>A0A6J5LYT0_9CAUD</name>
<gene>
    <name evidence="2" type="ORF">UFOVP348_51</name>
</gene>
<accession>A0A6J5LYT0</accession>
<sequence length="85" mass="9251">MIEALFSKMAETPHDKALHFIGGVLIFSLSLPLVGPTYALALVAVIGILKEVYDFVYKETHTPDVWDALVTILGGAVGFSCTLWK</sequence>